<gene>
    <name evidence="1" type="ORF">XD97_0048</name>
</gene>
<protein>
    <submittedName>
        <fullName evidence="1">30S ribosomal protein S1</fullName>
    </submittedName>
</protein>
<dbReference type="AlphaFoldDB" id="A0A101HXN1"/>
<evidence type="ECO:0000313" key="2">
    <source>
        <dbReference type="Proteomes" id="UP000054705"/>
    </source>
</evidence>
<dbReference type="GO" id="GO:0005840">
    <property type="term" value="C:ribosome"/>
    <property type="evidence" value="ECO:0007669"/>
    <property type="project" value="UniProtKB-KW"/>
</dbReference>
<evidence type="ECO:0000313" key="1">
    <source>
        <dbReference type="EMBL" id="KUK84075.1"/>
    </source>
</evidence>
<dbReference type="Proteomes" id="UP000054705">
    <property type="component" value="Unassembled WGS sequence"/>
</dbReference>
<dbReference type="InterPro" id="IPR012340">
    <property type="entry name" value="NA-bd_OB-fold"/>
</dbReference>
<sequence>MANSTKKMTMEELLKANADNLVVPQKGDTVTGVIVEKNKKNLVIDLGAKTEAYVADKE</sequence>
<keyword evidence="1" id="KW-0687">Ribonucleoprotein</keyword>
<accession>A0A101HXN1</accession>
<organism evidence="1 2">
    <name type="scientific">Pelotomaculum thermopropionicum</name>
    <dbReference type="NCBI Taxonomy" id="110500"/>
    <lineage>
        <taxon>Bacteria</taxon>
        <taxon>Bacillati</taxon>
        <taxon>Bacillota</taxon>
        <taxon>Clostridia</taxon>
        <taxon>Eubacteriales</taxon>
        <taxon>Desulfotomaculaceae</taxon>
        <taxon>Pelotomaculum</taxon>
    </lineage>
</organism>
<reference evidence="2" key="1">
    <citation type="journal article" date="2015" name="MBio">
        <title>Genome-Resolved Metagenomic Analysis Reveals Roles for Candidate Phyla and Other Microbial Community Members in Biogeochemical Transformations in Oil Reservoirs.</title>
        <authorList>
            <person name="Hu P."/>
            <person name="Tom L."/>
            <person name="Singh A."/>
            <person name="Thomas B.C."/>
            <person name="Baker B.J."/>
            <person name="Piceno Y.M."/>
            <person name="Andersen G.L."/>
            <person name="Banfield J.F."/>
        </authorList>
    </citation>
    <scope>NUCLEOTIDE SEQUENCE [LARGE SCALE GENOMIC DNA]</scope>
</reference>
<comment type="caution">
    <text evidence="1">The sequence shown here is derived from an EMBL/GenBank/DDBJ whole genome shotgun (WGS) entry which is preliminary data.</text>
</comment>
<feature type="non-terminal residue" evidence="1">
    <location>
        <position position="58"/>
    </location>
</feature>
<proteinExistence type="predicted"/>
<name>A0A101HXN1_9FIRM</name>
<keyword evidence="1" id="KW-0689">Ribosomal protein</keyword>
<dbReference type="SUPFAM" id="SSF50249">
    <property type="entry name" value="Nucleic acid-binding proteins"/>
    <property type="match status" value="1"/>
</dbReference>
<dbReference type="EMBL" id="LGGS01000006">
    <property type="protein sequence ID" value="KUK84075.1"/>
    <property type="molecule type" value="Genomic_DNA"/>
</dbReference>